<protein>
    <submittedName>
        <fullName evidence="1">Uncharacterized protein</fullName>
    </submittedName>
</protein>
<keyword evidence="2" id="KW-1185">Reference proteome</keyword>
<dbReference type="AlphaFoldDB" id="A0A5B7CFW8"/>
<accession>A0A5B7CFW8</accession>
<dbReference type="EMBL" id="VSRR010000019">
    <property type="protein sequence ID" value="MPC08138.1"/>
    <property type="molecule type" value="Genomic_DNA"/>
</dbReference>
<evidence type="ECO:0000313" key="2">
    <source>
        <dbReference type="Proteomes" id="UP000324222"/>
    </source>
</evidence>
<comment type="caution">
    <text evidence="1">The sequence shown here is derived from an EMBL/GenBank/DDBJ whole genome shotgun (WGS) entry which is preliminary data.</text>
</comment>
<sequence>MHPANIYSAIVKSHRFTRRPGSRVGQKRDSDGTVRDECDLSIVKVSLVALHGAAVPCGVEGVEEAASG</sequence>
<organism evidence="1 2">
    <name type="scientific">Portunus trituberculatus</name>
    <name type="common">Swimming crab</name>
    <name type="synonym">Neptunus trituberculatus</name>
    <dbReference type="NCBI Taxonomy" id="210409"/>
    <lineage>
        <taxon>Eukaryota</taxon>
        <taxon>Metazoa</taxon>
        <taxon>Ecdysozoa</taxon>
        <taxon>Arthropoda</taxon>
        <taxon>Crustacea</taxon>
        <taxon>Multicrustacea</taxon>
        <taxon>Malacostraca</taxon>
        <taxon>Eumalacostraca</taxon>
        <taxon>Eucarida</taxon>
        <taxon>Decapoda</taxon>
        <taxon>Pleocyemata</taxon>
        <taxon>Brachyura</taxon>
        <taxon>Eubrachyura</taxon>
        <taxon>Portunoidea</taxon>
        <taxon>Portunidae</taxon>
        <taxon>Portuninae</taxon>
        <taxon>Portunus</taxon>
    </lineage>
</organism>
<reference evidence="1 2" key="1">
    <citation type="submission" date="2019-05" db="EMBL/GenBank/DDBJ databases">
        <title>Another draft genome of Portunus trituberculatus and its Hox gene families provides insights of decapod evolution.</title>
        <authorList>
            <person name="Jeong J.-H."/>
            <person name="Song I."/>
            <person name="Kim S."/>
            <person name="Choi T."/>
            <person name="Kim D."/>
            <person name="Ryu S."/>
            <person name="Kim W."/>
        </authorList>
    </citation>
    <scope>NUCLEOTIDE SEQUENCE [LARGE SCALE GENOMIC DNA]</scope>
    <source>
        <tissue evidence="1">Muscle</tissue>
    </source>
</reference>
<dbReference type="Proteomes" id="UP000324222">
    <property type="component" value="Unassembled WGS sequence"/>
</dbReference>
<name>A0A5B7CFW8_PORTR</name>
<evidence type="ECO:0000313" key="1">
    <source>
        <dbReference type="EMBL" id="MPC08138.1"/>
    </source>
</evidence>
<gene>
    <name evidence="1" type="ORF">E2C01_000714</name>
</gene>
<proteinExistence type="predicted"/>